<feature type="transmembrane region" description="Helical" evidence="8">
    <location>
        <begin position="181"/>
        <end position="200"/>
    </location>
</feature>
<evidence type="ECO:0000256" key="6">
    <source>
        <dbReference type="ARBA" id="ARBA00022989"/>
    </source>
</evidence>
<keyword evidence="5 8" id="KW-0812">Transmembrane</keyword>
<evidence type="ECO:0000313" key="9">
    <source>
        <dbReference type="EMBL" id="NEX63520.1"/>
    </source>
</evidence>
<evidence type="ECO:0000256" key="7">
    <source>
        <dbReference type="ARBA" id="ARBA00023136"/>
    </source>
</evidence>
<feature type="transmembrane region" description="Helical" evidence="8">
    <location>
        <begin position="401"/>
        <end position="421"/>
    </location>
</feature>
<name>A0A6B3SRG5_9BURK</name>
<evidence type="ECO:0000256" key="4">
    <source>
        <dbReference type="ARBA" id="ARBA00022679"/>
    </source>
</evidence>
<dbReference type="GO" id="GO:0005886">
    <property type="term" value="C:plasma membrane"/>
    <property type="evidence" value="ECO:0007669"/>
    <property type="project" value="UniProtKB-SubCell"/>
</dbReference>
<evidence type="ECO:0000256" key="8">
    <source>
        <dbReference type="SAM" id="Phobius"/>
    </source>
</evidence>
<dbReference type="RefSeq" id="WP_163967470.1">
    <property type="nucleotide sequence ID" value="NZ_JAAIVB010000072.1"/>
</dbReference>
<dbReference type="AlphaFoldDB" id="A0A6B3SRG5"/>
<accession>A0A6B3SRG5</accession>
<dbReference type="GO" id="GO:0016763">
    <property type="term" value="F:pentosyltransferase activity"/>
    <property type="evidence" value="ECO:0007669"/>
    <property type="project" value="TreeGrafter"/>
</dbReference>
<feature type="transmembrane region" description="Helical" evidence="8">
    <location>
        <begin position="240"/>
        <end position="261"/>
    </location>
</feature>
<comment type="subcellular location">
    <subcellularLocation>
        <location evidence="1">Cell membrane</location>
        <topology evidence="1">Multi-pass membrane protein</topology>
    </subcellularLocation>
</comment>
<keyword evidence="6 8" id="KW-1133">Transmembrane helix</keyword>
<keyword evidence="4 9" id="KW-0808">Transferase</keyword>
<keyword evidence="2" id="KW-1003">Cell membrane</keyword>
<feature type="transmembrane region" description="Helical" evidence="8">
    <location>
        <begin position="67"/>
        <end position="88"/>
    </location>
</feature>
<feature type="transmembrane region" description="Helical" evidence="8">
    <location>
        <begin position="297"/>
        <end position="318"/>
    </location>
</feature>
<feature type="transmembrane region" description="Helical" evidence="8">
    <location>
        <begin position="43"/>
        <end position="60"/>
    </location>
</feature>
<dbReference type="InterPro" id="IPR050297">
    <property type="entry name" value="LipidA_mod_glycosyltrf_83"/>
</dbReference>
<protein>
    <submittedName>
        <fullName evidence="9">Glycosyltransferase family 39 protein</fullName>
    </submittedName>
</protein>
<keyword evidence="7 8" id="KW-0472">Membrane</keyword>
<dbReference type="Proteomes" id="UP000482155">
    <property type="component" value="Unassembled WGS sequence"/>
</dbReference>
<feature type="transmembrane region" description="Helical" evidence="8">
    <location>
        <begin position="330"/>
        <end position="351"/>
    </location>
</feature>
<keyword evidence="10" id="KW-1185">Reference proteome</keyword>
<dbReference type="PANTHER" id="PTHR33908:SF11">
    <property type="entry name" value="MEMBRANE PROTEIN"/>
    <property type="match status" value="1"/>
</dbReference>
<sequence>MIGHDPWKQDETYIFGIVQHMLESGDWIVPNVANEPFMEKPPLYYWVAGILATLFSPWLAPHDGARLATGLFMGLTCGALAWTGNRWWGKGQGRLSVVAMLGSLGLVFYAHLMLTDIPILTGFALACCGFAVSRERPVLAGALLGTGAGIGFLSKGVLSVGVLGLTALILPIAFANWRQRAYFKSLAVAAMVSLPWLLIWPVQLYIRSPELFIEWFWLNNVGRFIGFSVATLGAPHKRGFWLETLPWFGFPCLPLAGYAAWRFKHELRTDARIQVPLVLFSVMMFVLAVSASARPNYALPLLVPVCLLATPVASRIPGRLNLTWDWGSRLVFSGIGLFIWGIWISIMVTGAPPSWQFLATHLPDDFNLQNSADEIAIASSLSLLAVLAWRRVSRTAARGLLSWTIGLTLCWGLLATLWLPWIDAAKSYRDVFLSMHSAMPQKHRCIASEGLGESERAMLRYVLGINTQRQEVVDGSDCDLLLINGLAKNPPADIDTSRWKLAWEGARRCDRRERFWLYVAK</sequence>
<evidence type="ECO:0000313" key="10">
    <source>
        <dbReference type="Proteomes" id="UP000482155"/>
    </source>
</evidence>
<comment type="caution">
    <text evidence="9">The sequence shown here is derived from an EMBL/GenBank/DDBJ whole genome shotgun (WGS) entry which is preliminary data.</text>
</comment>
<feature type="transmembrane region" description="Helical" evidence="8">
    <location>
        <begin position="371"/>
        <end position="389"/>
    </location>
</feature>
<evidence type="ECO:0000256" key="2">
    <source>
        <dbReference type="ARBA" id="ARBA00022475"/>
    </source>
</evidence>
<dbReference type="EMBL" id="JAAIVB010000072">
    <property type="protein sequence ID" value="NEX63520.1"/>
    <property type="molecule type" value="Genomic_DNA"/>
</dbReference>
<feature type="transmembrane region" description="Helical" evidence="8">
    <location>
        <begin position="273"/>
        <end position="291"/>
    </location>
</feature>
<keyword evidence="3" id="KW-0328">Glycosyltransferase</keyword>
<dbReference type="GO" id="GO:0009103">
    <property type="term" value="P:lipopolysaccharide biosynthetic process"/>
    <property type="evidence" value="ECO:0007669"/>
    <property type="project" value="UniProtKB-ARBA"/>
</dbReference>
<dbReference type="PANTHER" id="PTHR33908">
    <property type="entry name" value="MANNOSYLTRANSFERASE YKCB-RELATED"/>
    <property type="match status" value="1"/>
</dbReference>
<evidence type="ECO:0000256" key="5">
    <source>
        <dbReference type="ARBA" id="ARBA00022692"/>
    </source>
</evidence>
<reference evidence="9 10" key="1">
    <citation type="submission" date="2020-02" db="EMBL/GenBank/DDBJ databases">
        <authorList>
            <person name="Kim M.K."/>
        </authorList>
    </citation>
    <scope>NUCLEOTIDE SEQUENCE [LARGE SCALE GENOMIC DNA]</scope>
    <source>
        <strain evidence="9 10">17J57-3</strain>
    </source>
</reference>
<organism evidence="9 10">
    <name type="scientific">Noviherbaspirillum galbum</name>
    <dbReference type="NCBI Taxonomy" id="2709383"/>
    <lineage>
        <taxon>Bacteria</taxon>
        <taxon>Pseudomonadati</taxon>
        <taxon>Pseudomonadota</taxon>
        <taxon>Betaproteobacteria</taxon>
        <taxon>Burkholderiales</taxon>
        <taxon>Oxalobacteraceae</taxon>
        <taxon>Noviherbaspirillum</taxon>
    </lineage>
</organism>
<evidence type="ECO:0000256" key="3">
    <source>
        <dbReference type="ARBA" id="ARBA00022676"/>
    </source>
</evidence>
<evidence type="ECO:0000256" key="1">
    <source>
        <dbReference type="ARBA" id="ARBA00004651"/>
    </source>
</evidence>
<feature type="transmembrane region" description="Helical" evidence="8">
    <location>
        <begin position="152"/>
        <end position="175"/>
    </location>
</feature>
<proteinExistence type="predicted"/>
<gene>
    <name evidence="9" type="ORF">G3574_20780</name>
</gene>